<organism evidence="4 5">
    <name type="scientific">Peribacillus deserti</name>
    <dbReference type="NCBI Taxonomy" id="673318"/>
    <lineage>
        <taxon>Bacteria</taxon>
        <taxon>Bacillati</taxon>
        <taxon>Bacillota</taxon>
        <taxon>Bacilli</taxon>
        <taxon>Bacillales</taxon>
        <taxon>Bacillaceae</taxon>
        <taxon>Peribacillus</taxon>
    </lineage>
</organism>
<protein>
    <submittedName>
        <fullName evidence="4">Monoamine oxidase</fullName>
        <ecNumber evidence="4">1.4.3.4</ecNumber>
    </submittedName>
</protein>
<dbReference type="EMBL" id="JAFBFI010000002">
    <property type="protein sequence ID" value="MBM7691467.1"/>
    <property type="molecule type" value="Genomic_DNA"/>
</dbReference>
<dbReference type="SUPFAM" id="SSF51905">
    <property type="entry name" value="FAD/NAD(P)-binding domain"/>
    <property type="match status" value="1"/>
</dbReference>
<dbReference type="Gene3D" id="3.90.660.10">
    <property type="match status" value="1"/>
</dbReference>
<reference evidence="4 5" key="1">
    <citation type="submission" date="2021-01" db="EMBL/GenBank/DDBJ databases">
        <title>Genomic Encyclopedia of Type Strains, Phase IV (KMG-IV): sequencing the most valuable type-strain genomes for metagenomic binning, comparative biology and taxonomic classification.</title>
        <authorList>
            <person name="Goeker M."/>
        </authorList>
    </citation>
    <scope>NUCLEOTIDE SEQUENCE [LARGE SCALE GENOMIC DNA]</scope>
    <source>
        <strain evidence="4 5">DSM 105482</strain>
    </source>
</reference>
<evidence type="ECO:0000313" key="5">
    <source>
        <dbReference type="Proteomes" id="UP000823486"/>
    </source>
</evidence>
<dbReference type="Proteomes" id="UP000823486">
    <property type="component" value="Unassembled WGS sequence"/>
</dbReference>
<accession>A0ABS2QEE4</accession>
<dbReference type="InterPro" id="IPR002937">
    <property type="entry name" value="Amino_oxidase"/>
</dbReference>
<evidence type="ECO:0000259" key="3">
    <source>
        <dbReference type="Pfam" id="PF01593"/>
    </source>
</evidence>
<evidence type="ECO:0000256" key="1">
    <source>
        <dbReference type="ARBA" id="ARBA00001974"/>
    </source>
</evidence>
<dbReference type="PANTHER" id="PTHR10742">
    <property type="entry name" value="FLAVIN MONOAMINE OXIDASE"/>
    <property type="match status" value="1"/>
</dbReference>
<keyword evidence="5" id="KW-1185">Reference proteome</keyword>
<proteinExistence type="predicted"/>
<dbReference type="RefSeq" id="WP_204539000.1">
    <property type="nucleotide sequence ID" value="NZ_JAFBFI010000002.1"/>
</dbReference>
<feature type="domain" description="Amine oxidase" evidence="3">
    <location>
        <begin position="37"/>
        <end position="484"/>
    </location>
</feature>
<dbReference type="PANTHER" id="PTHR10742:SF342">
    <property type="entry name" value="AMINE OXIDASE"/>
    <property type="match status" value="1"/>
</dbReference>
<evidence type="ECO:0000256" key="2">
    <source>
        <dbReference type="ARBA" id="ARBA00023002"/>
    </source>
</evidence>
<comment type="cofactor">
    <cofactor evidence="1">
        <name>FAD</name>
        <dbReference type="ChEBI" id="CHEBI:57692"/>
    </cofactor>
</comment>
<dbReference type="PRINTS" id="PR00757">
    <property type="entry name" value="AMINEOXDASEF"/>
</dbReference>
<dbReference type="InterPro" id="IPR050281">
    <property type="entry name" value="Flavin_monoamine_oxidase"/>
</dbReference>
<keyword evidence="2 4" id="KW-0560">Oxidoreductase</keyword>
<comment type="caution">
    <text evidence="4">The sequence shown here is derived from an EMBL/GenBank/DDBJ whole genome shotgun (WGS) entry which is preliminary data.</text>
</comment>
<dbReference type="InterPro" id="IPR036188">
    <property type="entry name" value="FAD/NAD-bd_sf"/>
</dbReference>
<name>A0ABS2QEE4_9BACI</name>
<dbReference type="Gene3D" id="1.10.405.10">
    <property type="entry name" value="Guanine Nucleotide Dissociation Inhibitor, domain 1"/>
    <property type="match status" value="1"/>
</dbReference>
<evidence type="ECO:0000313" key="4">
    <source>
        <dbReference type="EMBL" id="MBM7691467.1"/>
    </source>
</evidence>
<sequence length="488" mass="55795">MIYGIASQTLRQMINMIRSGLPKTNNPKKIIIAGAGIAGLVAASLLKKAGHFVNLIEGSNRVGGRILTLREPFIEDQYMEAGPMRIPSVHHLTLEYLNKFRLPVSEFINSTPYDLYYVNGVKTRLKYILRNPDILRFPVAEWEKGKAPLDLLKIVTKPIQEYLSEDSEKSWSNLEKQFDKYSLEFFLRYNPVERSLSSGAVEMLKVLLSLEGFPHLSFLQIYRELQYLLEPNMKFYEIAGGFDKLPNAFLPELTENIHFKQKVKKIVHDREQIHIHTCHTESSVPYEFKGDLAIITIPFSSFQQVEVVPQSMFSYHKWRAIRELHYVPATKIGLQFKRRFWEENGLLGGQSVTDLPIRFSYYPSSGIGTKTGGIIIASYTWEDDTLPWDSLIEEDRIKQALENLAVLYGKKIYQEFIAGASYSWSQNPYSSGGFSLFRPEQATTIGPYISNPENRIHFAGEHTSHFPAWIQGGIESGIRVAMEVNNLP</sequence>
<dbReference type="EC" id="1.4.3.4" evidence="4"/>
<dbReference type="Gene3D" id="3.50.50.60">
    <property type="entry name" value="FAD/NAD(P)-binding domain"/>
    <property type="match status" value="1"/>
</dbReference>
<dbReference type="Pfam" id="PF01593">
    <property type="entry name" value="Amino_oxidase"/>
    <property type="match status" value="1"/>
</dbReference>
<gene>
    <name evidence="4" type="ORF">JOC77_000872</name>
</gene>
<dbReference type="InterPro" id="IPR001613">
    <property type="entry name" value="Flavin_amine_oxidase"/>
</dbReference>
<dbReference type="SUPFAM" id="SSF54373">
    <property type="entry name" value="FAD-linked reductases, C-terminal domain"/>
    <property type="match status" value="1"/>
</dbReference>
<dbReference type="GO" id="GO:0097621">
    <property type="term" value="F:monoamine oxidase activity"/>
    <property type="evidence" value="ECO:0007669"/>
    <property type="project" value="UniProtKB-EC"/>
</dbReference>